<dbReference type="GO" id="GO:0005634">
    <property type="term" value="C:nucleus"/>
    <property type="evidence" value="ECO:0007669"/>
    <property type="project" value="UniProtKB-SubCell"/>
</dbReference>
<evidence type="ECO:0000256" key="5">
    <source>
        <dbReference type="ARBA" id="ARBA00017036"/>
    </source>
</evidence>
<comment type="subcellular location">
    <subcellularLocation>
        <location evidence="3">Cytoplasm</location>
    </subcellularLocation>
    <subcellularLocation>
        <location evidence="2">Nucleus</location>
    </subcellularLocation>
</comment>
<evidence type="ECO:0000256" key="10">
    <source>
        <dbReference type="SAM" id="MobiDB-lite"/>
    </source>
</evidence>
<evidence type="ECO:0000256" key="7">
    <source>
        <dbReference type="ARBA" id="ARBA00022490"/>
    </source>
</evidence>
<accession>A0AAV2HEH1</accession>
<keyword evidence="6" id="KW-0813">Transport</keyword>
<evidence type="ECO:0000313" key="12">
    <source>
        <dbReference type="EMBL" id="CAL1532310.1"/>
    </source>
</evidence>
<comment type="similarity">
    <text evidence="4">Belongs to the IWR1/SLC7A6OS family.</text>
</comment>
<organism evidence="12 13">
    <name type="scientific">Lymnaea stagnalis</name>
    <name type="common">Great pond snail</name>
    <name type="synonym">Helix stagnalis</name>
    <dbReference type="NCBI Taxonomy" id="6523"/>
    <lineage>
        <taxon>Eukaryota</taxon>
        <taxon>Metazoa</taxon>
        <taxon>Spiralia</taxon>
        <taxon>Lophotrochozoa</taxon>
        <taxon>Mollusca</taxon>
        <taxon>Gastropoda</taxon>
        <taxon>Heterobranchia</taxon>
        <taxon>Euthyneura</taxon>
        <taxon>Panpulmonata</taxon>
        <taxon>Hygrophila</taxon>
        <taxon>Lymnaeoidea</taxon>
        <taxon>Lymnaeidae</taxon>
        <taxon>Lymnaea</taxon>
    </lineage>
</organism>
<name>A0AAV2HEH1_LYMST</name>
<evidence type="ECO:0000259" key="11">
    <source>
        <dbReference type="Pfam" id="PF08574"/>
    </source>
</evidence>
<evidence type="ECO:0000256" key="1">
    <source>
        <dbReference type="ARBA" id="ARBA00003202"/>
    </source>
</evidence>
<gene>
    <name evidence="12" type="ORF">GSLYS_00006389001</name>
</gene>
<feature type="region of interest" description="Disordered" evidence="10">
    <location>
        <begin position="130"/>
        <end position="154"/>
    </location>
</feature>
<evidence type="ECO:0000313" key="13">
    <source>
        <dbReference type="Proteomes" id="UP001497497"/>
    </source>
</evidence>
<feature type="domain" description="Transcription factor Iwr1" evidence="11">
    <location>
        <begin position="261"/>
        <end position="326"/>
    </location>
</feature>
<dbReference type="GO" id="GO:0032502">
    <property type="term" value="P:developmental process"/>
    <property type="evidence" value="ECO:0007669"/>
    <property type="project" value="TreeGrafter"/>
</dbReference>
<dbReference type="GO" id="GO:0005737">
    <property type="term" value="C:cytoplasm"/>
    <property type="evidence" value="ECO:0007669"/>
    <property type="project" value="UniProtKB-SubCell"/>
</dbReference>
<dbReference type="GO" id="GO:0015031">
    <property type="term" value="P:protein transport"/>
    <property type="evidence" value="ECO:0007669"/>
    <property type="project" value="UniProtKB-KW"/>
</dbReference>
<comment type="caution">
    <text evidence="12">The sequence shown here is derived from an EMBL/GenBank/DDBJ whole genome shotgun (WGS) entry which is preliminary data.</text>
</comment>
<feature type="region of interest" description="Disordered" evidence="10">
    <location>
        <begin position="294"/>
        <end position="325"/>
    </location>
</feature>
<evidence type="ECO:0000256" key="6">
    <source>
        <dbReference type="ARBA" id="ARBA00022448"/>
    </source>
</evidence>
<reference evidence="12 13" key="1">
    <citation type="submission" date="2024-04" db="EMBL/GenBank/DDBJ databases">
        <authorList>
            <consortium name="Genoscope - CEA"/>
            <person name="William W."/>
        </authorList>
    </citation>
    <scope>NUCLEOTIDE SEQUENCE [LARGE SCALE GENOMIC DNA]</scope>
</reference>
<dbReference type="EMBL" id="CAXITT010000113">
    <property type="protein sequence ID" value="CAL1532310.1"/>
    <property type="molecule type" value="Genomic_DNA"/>
</dbReference>
<dbReference type="InterPro" id="IPR040218">
    <property type="entry name" value="SLC7A6OS"/>
</dbReference>
<evidence type="ECO:0000256" key="8">
    <source>
        <dbReference type="ARBA" id="ARBA00022927"/>
    </source>
</evidence>
<evidence type="ECO:0000256" key="9">
    <source>
        <dbReference type="ARBA" id="ARBA00023242"/>
    </source>
</evidence>
<protein>
    <recommendedName>
        <fullName evidence="5">Probable RNA polymerase II nuclear localization protein SLC7A6OS</fullName>
    </recommendedName>
</protein>
<dbReference type="PANTHER" id="PTHR31196">
    <property type="entry name" value="RNA POLYMERASE II NUCLEAR LOCALIZATION PROTEIN SLC7A6OS-RELATED"/>
    <property type="match status" value="1"/>
</dbReference>
<dbReference type="InterPro" id="IPR013883">
    <property type="entry name" value="TF_Iwr1_dom"/>
</dbReference>
<sequence length="367" mass="42218">MTTSVLRIKRRIDEDPAEALIVSCKRKRHTATPDIESIFSFAGTINSKNDPVSRHIKEAIKQKNLLSHKSHFKHPIRKSELTTELRKEKEQTSRANRLRITCSRRTLDLDLLDDENEINKIASFPKDQEAVRSFKKRKHEQAESKPSCQAVEENKENNTNKCNALDYAITSNDSKDSSPVGMHLSKHQNTCLEENDSLTTDLSNPNSQVQENVICIYDVENDEEDDTSKVINQQLSPCGITLNNVPMVSKRVMSPPKNEREFVYDLYYAHNNLSDLDMEAVLTVTALCDDFVNDDNENNPDRELVHDESDDSNSESNWRNDYPDEDPHFFENEDAEYGYTEDMVDTNFLNDDDGDLLAYWMNTRCKV</sequence>
<dbReference type="Proteomes" id="UP001497497">
    <property type="component" value="Unassembled WGS sequence"/>
</dbReference>
<evidence type="ECO:0000256" key="2">
    <source>
        <dbReference type="ARBA" id="ARBA00004123"/>
    </source>
</evidence>
<proteinExistence type="inferred from homology"/>
<feature type="non-terminal residue" evidence="12">
    <location>
        <position position="367"/>
    </location>
</feature>
<dbReference type="PANTHER" id="PTHR31196:SF2">
    <property type="entry name" value="RNA POLYMERASE II NUCLEAR LOCALIZATION PROTEIN SLC7A6OS-RELATED"/>
    <property type="match status" value="1"/>
</dbReference>
<keyword evidence="13" id="KW-1185">Reference proteome</keyword>
<keyword evidence="8" id="KW-0653">Protein transport</keyword>
<keyword evidence="9" id="KW-0539">Nucleus</keyword>
<dbReference type="Pfam" id="PF08574">
    <property type="entry name" value="Iwr1"/>
    <property type="match status" value="1"/>
</dbReference>
<dbReference type="AlphaFoldDB" id="A0AAV2HEH1"/>
<keyword evidence="7" id="KW-0963">Cytoplasm</keyword>
<evidence type="ECO:0000256" key="3">
    <source>
        <dbReference type="ARBA" id="ARBA00004496"/>
    </source>
</evidence>
<evidence type="ECO:0000256" key="4">
    <source>
        <dbReference type="ARBA" id="ARBA00010218"/>
    </source>
</evidence>
<comment type="function">
    <text evidence="1">Directs RNA polymerase II nuclear import.</text>
</comment>